<keyword evidence="4" id="KW-1185">Reference proteome</keyword>
<dbReference type="Proteomes" id="UP000305778">
    <property type="component" value="Unassembled WGS sequence"/>
</dbReference>
<keyword evidence="2" id="KW-0732">Signal</keyword>
<dbReference type="EMBL" id="SUMC01000009">
    <property type="protein sequence ID" value="TKA11318.1"/>
    <property type="molecule type" value="Genomic_DNA"/>
</dbReference>
<dbReference type="PANTHER" id="PTHR45985:SF3">
    <property type="entry name" value="CHITIN DEACETYLASE-LIKE 4"/>
    <property type="match status" value="1"/>
</dbReference>
<evidence type="ECO:0000256" key="1">
    <source>
        <dbReference type="SAM" id="MobiDB-lite"/>
    </source>
</evidence>
<proteinExistence type="predicted"/>
<feature type="region of interest" description="Disordered" evidence="1">
    <location>
        <begin position="46"/>
        <end position="69"/>
    </location>
</feature>
<evidence type="ECO:0000313" key="3">
    <source>
        <dbReference type="EMBL" id="TKA11318.1"/>
    </source>
</evidence>
<dbReference type="InterPro" id="IPR052740">
    <property type="entry name" value="CE4"/>
</dbReference>
<feature type="signal peptide" evidence="2">
    <location>
        <begin position="1"/>
        <end position="18"/>
    </location>
</feature>
<dbReference type="PANTHER" id="PTHR45985">
    <property type="match status" value="1"/>
</dbReference>
<dbReference type="AlphaFoldDB" id="A0A4U0SPU6"/>
<gene>
    <name evidence="3" type="ORF">FCI23_12310</name>
</gene>
<evidence type="ECO:0000256" key="2">
    <source>
        <dbReference type="SAM" id="SignalP"/>
    </source>
</evidence>
<evidence type="ECO:0008006" key="5">
    <source>
        <dbReference type="Google" id="ProtNLM"/>
    </source>
</evidence>
<comment type="caution">
    <text evidence="3">The sequence shown here is derived from an EMBL/GenBank/DDBJ whole genome shotgun (WGS) entry which is preliminary data.</text>
</comment>
<feature type="chain" id="PRO_5020613437" description="Polysaccharide deacetylase" evidence="2">
    <location>
        <begin position="19"/>
        <end position="411"/>
    </location>
</feature>
<name>A0A4U0SPU6_9ACTN</name>
<dbReference type="OrthoDB" id="438898at2"/>
<feature type="compositionally biased region" description="Basic and acidic residues" evidence="1">
    <location>
        <begin position="59"/>
        <end position="68"/>
    </location>
</feature>
<organism evidence="3 4">
    <name type="scientific">Actinacidiphila oryziradicis</name>
    <dbReference type="NCBI Taxonomy" id="2571141"/>
    <lineage>
        <taxon>Bacteria</taxon>
        <taxon>Bacillati</taxon>
        <taxon>Actinomycetota</taxon>
        <taxon>Actinomycetes</taxon>
        <taxon>Kitasatosporales</taxon>
        <taxon>Streptomycetaceae</taxon>
        <taxon>Actinacidiphila</taxon>
    </lineage>
</organism>
<sequence>MLAAAVSTGALGALSACAAGNGGNPGKGVSGTNIGASASRIKLIGDGSTADTGAQPKQPKPERLRAGERPPQFVVFSWDGAGELSNNLFSRFRKVAADHGASMTFFLSGIYTLPESKKRLYQPPQHPVGASAIGYLADRHIHSTLRQVRAAWLEGHEIGTHFNGHFCGPDGVGRWSPTEWRSEIDQAKRFVTEWKTNTGFTDLEPLPFDYEKELIGGRAPCLEGQANLLPTAAELGWKYDASSPGGLQIWPGKVQGGRIWDFPLQSIPFPGHSFQVLSMDYNMMANQSNANPLGDRSQYAAWRVQARDSYLAGFRRAYETNRAPFFIGNHFERWNGGIYMDAVEEAIGRIAQYEDVRLVSFRQLVQWLEAQDPAVLSKMRTLNPGQAPTGGWAEFLGATGSPSASNSPAAT</sequence>
<dbReference type="SUPFAM" id="SSF88713">
    <property type="entry name" value="Glycoside hydrolase/deacetylase"/>
    <property type="match status" value="1"/>
</dbReference>
<dbReference type="InterPro" id="IPR011330">
    <property type="entry name" value="Glyco_hydro/deAcase_b/a-brl"/>
</dbReference>
<protein>
    <recommendedName>
        <fullName evidence="5">Polysaccharide deacetylase</fullName>
    </recommendedName>
</protein>
<evidence type="ECO:0000313" key="4">
    <source>
        <dbReference type="Proteomes" id="UP000305778"/>
    </source>
</evidence>
<dbReference type="Gene3D" id="3.20.20.370">
    <property type="entry name" value="Glycoside hydrolase/deacetylase"/>
    <property type="match status" value="1"/>
</dbReference>
<dbReference type="GO" id="GO:0005975">
    <property type="term" value="P:carbohydrate metabolic process"/>
    <property type="evidence" value="ECO:0007669"/>
    <property type="project" value="InterPro"/>
</dbReference>
<reference evidence="3 4" key="1">
    <citation type="submission" date="2019-04" db="EMBL/GenBank/DDBJ databases">
        <title>Streptomyces oryziradicis sp. nov., a novel actinomycete isolated from rhizosphere soil of rice (Oryza sativa L.).</title>
        <authorList>
            <person name="Li C."/>
        </authorList>
    </citation>
    <scope>NUCLEOTIDE SEQUENCE [LARGE SCALE GENOMIC DNA]</scope>
    <source>
        <strain evidence="3 4">NEAU-C40</strain>
    </source>
</reference>
<accession>A0A4U0SPU6</accession>